<evidence type="ECO:0000256" key="2">
    <source>
        <dbReference type="SAM" id="MobiDB-lite"/>
    </source>
</evidence>
<reference evidence="4 5" key="1">
    <citation type="submission" date="2023-05" db="EMBL/GenBank/DDBJ databases">
        <title>A 100% complete, gapless, phased diploid assembly of the Scenedesmus obliquus UTEX 3031 genome.</title>
        <authorList>
            <person name="Biondi T.C."/>
            <person name="Hanschen E.R."/>
            <person name="Kwon T."/>
            <person name="Eng W."/>
            <person name="Kruse C.P.S."/>
            <person name="Koehler S.I."/>
            <person name="Kunde Y."/>
            <person name="Gleasner C.D."/>
            <person name="You Mak K.T."/>
            <person name="Polle J."/>
            <person name="Hovde B.T."/>
            <person name="Starkenburg S.R."/>
        </authorList>
    </citation>
    <scope>NUCLEOTIDE SEQUENCE [LARGE SCALE GENOMIC DNA]</scope>
    <source>
        <strain evidence="4 5">DOE0152z</strain>
    </source>
</reference>
<evidence type="ECO:0000313" key="5">
    <source>
        <dbReference type="Proteomes" id="UP001244341"/>
    </source>
</evidence>
<sequence length="576" mass="59901">MSMNRDNFRANQPPSKVLHIRNLPPDATEADIVELCRPYGRIVKTKLNTGSAKQQGNQAFVEFENVNVAMKMIYSFVGSADPPKVRNKSVYLQYSTRSEIGSGNWGHAGGGGGGSEHQQSGNVILIIMDNIQVALGPTLDTVHMLCAAFGEVAKIAMFEKASGLQALVQFRDSRPAREAQQTLDGSPIPEHLVPQHPGKITMKVSFSAHSDLSIRSQSDRSRLLRGARHASLFEEGRGRIFQLLSSLLICLDFTVPYHADGAAAAGMGMDYGSHYAPIGSSNVLLVMIDDVAYSPNVEALHTIFSTYGHVLKMTIFEKSGNWQALVQYPDDATAAMAKQTLDGYTMYPGGKNRLKMEFSTHRDLQVWGNNERNWDFILAPGGPVAAKEAAAAHAAAREAAARDAAAREAAAKDAAARQAARQEVAAEAAAAAAAAGGGGSSEAGAGGAAADAAAEAQGAAAAAAAAAGGIKQPDGSYITTGSDWEHAHNEAARLATEALGDSLAGLPAHGSGPRTMLPHARGPRGPPAAAAAAGYPAGPPPGPPGYGYGPPPGADPYGGYGAPYGPPGGYGYGYGY</sequence>
<dbReference type="Proteomes" id="UP001244341">
    <property type="component" value="Chromosome 11b"/>
</dbReference>
<feature type="domain" description="RRM" evidence="3">
    <location>
        <begin position="16"/>
        <end position="97"/>
    </location>
</feature>
<name>A0ABY8UFF7_TETOB</name>
<proteinExistence type="predicted"/>
<feature type="domain" description="RRM" evidence="3">
    <location>
        <begin position="284"/>
        <end position="361"/>
    </location>
</feature>
<organism evidence="4 5">
    <name type="scientific">Tetradesmus obliquus</name>
    <name type="common">Green alga</name>
    <name type="synonym">Acutodesmus obliquus</name>
    <dbReference type="NCBI Taxonomy" id="3088"/>
    <lineage>
        <taxon>Eukaryota</taxon>
        <taxon>Viridiplantae</taxon>
        <taxon>Chlorophyta</taxon>
        <taxon>core chlorophytes</taxon>
        <taxon>Chlorophyceae</taxon>
        <taxon>CS clade</taxon>
        <taxon>Sphaeropleales</taxon>
        <taxon>Scenedesmaceae</taxon>
        <taxon>Tetradesmus</taxon>
    </lineage>
</organism>
<dbReference type="Pfam" id="PF13893">
    <property type="entry name" value="RRM_5"/>
    <property type="match status" value="1"/>
</dbReference>
<dbReference type="InterPro" id="IPR012677">
    <property type="entry name" value="Nucleotide-bd_a/b_plait_sf"/>
</dbReference>
<dbReference type="PROSITE" id="PS50102">
    <property type="entry name" value="RRM"/>
    <property type="match status" value="2"/>
</dbReference>
<accession>A0ABY8UFF7</accession>
<evidence type="ECO:0000313" key="4">
    <source>
        <dbReference type="EMBL" id="WIA20114.1"/>
    </source>
</evidence>
<protein>
    <recommendedName>
        <fullName evidence="3">RRM domain-containing protein</fullName>
    </recommendedName>
</protein>
<dbReference type="EMBL" id="CP126218">
    <property type="protein sequence ID" value="WIA20114.1"/>
    <property type="molecule type" value="Genomic_DNA"/>
</dbReference>
<dbReference type="InterPro" id="IPR000504">
    <property type="entry name" value="RRM_dom"/>
</dbReference>
<evidence type="ECO:0000256" key="1">
    <source>
        <dbReference type="PROSITE-ProRule" id="PRU00176"/>
    </source>
</evidence>
<feature type="compositionally biased region" description="Pro residues" evidence="2">
    <location>
        <begin position="537"/>
        <end position="550"/>
    </location>
</feature>
<dbReference type="Gene3D" id="3.30.70.330">
    <property type="match status" value="3"/>
</dbReference>
<keyword evidence="5" id="KW-1185">Reference proteome</keyword>
<dbReference type="PANTHER" id="PTHR15592">
    <property type="entry name" value="MATRIN 3/NUCLEAR PROTEIN 220-RELATED"/>
    <property type="match status" value="1"/>
</dbReference>
<keyword evidence="1" id="KW-0694">RNA-binding</keyword>
<dbReference type="SUPFAM" id="SSF54928">
    <property type="entry name" value="RNA-binding domain, RBD"/>
    <property type="match status" value="3"/>
</dbReference>
<gene>
    <name evidence="4" type="ORF">OEZ85_005965</name>
</gene>
<dbReference type="InterPro" id="IPR035979">
    <property type="entry name" value="RBD_domain_sf"/>
</dbReference>
<dbReference type="SMART" id="SM00360">
    <property type="entry name" value="RRM"/>
    <property type="match status" value="2"/>
</dbReference>
<feature type="region of interest" description="Disordered" evidence="2">
    <location>
        <begin position="503"/>
        <end position="550"/>
    </location>
</feature>
<evidence type="ECO:0000259" key="3">
    <source>
        <dbReference type="PROSITE" id="PS50102"/>
    </source>
</evidence>
<dbReference type="Pfam" id="PF00076">
    <property type="entry name" value="RRM_1"/>
    <property type="match status" value="2"/>
</dbReference>
<feature type="compositionally biased region" description="Low complexity" evidence="2">
    <location>
        <begin position="527"/>
        <end position="536"/>
    </location>
</feature>